<protein>
    <submittedName>
        <fullName evidence="1">Uncharacterized protein</fullName>
    </submittedName>
</protein>
<name>A0ABP7A8Y3_9ACTN</name>
<accession>A0ABP7A8Y3</accession>
<organism evidence="1 2">
    <name type="scientific">Nonomuraea rosea</name>
    <dbReference type="NCBI Taxonomy" id="638574"/>
    <lineage>
        <taxon>Bacteria</taxon>
        <taxon>Bacillati</taxon>
        <taxon>Actinomycetota</taxon>
        <taxon>Actinomycetes</taxon>
        <taxon>Streptosporangiales</taxon>
        <taxon>Streptosporangiaceae</taxon>
        <taxon>Nonomuraea</taxon>
    </lineage>
</organism>
<keyword evidence="2" id="KW-1185">Reference proteome</keyword>
<sequence length="142" mass="14233">MHDLVEVDESEAAVAPHDDVVPVQVAVDGLGSQMPLLGGVRQGDAIAPPVAGDVPGGRRLLAAGDGAALERQKPIGEGAPAVAGQFLVQVGDVPPETVRGAAAGWSLADPSGPGAAAVLHAGNRERFRPLHAFDGVDETADA</sequence>
<gene>
    <name evidence="1" type="ORF">GCM10022419_135760</name>
</gene>
<evidence type="ECO:0000313" key="2">
    <source>
        <dbReference type="Proteomes" id="UP001500630"/>
    </source>
</evidence>
<dbReference type="Proteomes" id="UP001500630">
    <property type="component" value="Unassembled WGS sequence"/>
</dbReference>
<comment type="caution">
    <text evidence="1">The sequence shown here is derived from an EMBL/GenBank/DDBJ whole genome shotgun (WGS) entry which is preliminary data.</text>
</comment>
<proteinExistence type="predicted"/>
<dbReference type="EMBL" id="BAABDQ010000093">
    <property type="protein sequence ID" value="GAA3627241.1"/>
    <property type="molecule type" value="Genomic_DNA"/>
</dbReference>
<evidence type="ECO:0000313" key="1">
    <source>
        <dbReference type="EMBL" id="GAA3627241.1"/>
    </source>
</evidence>
<reference evidence="2" key="1">
    <citation type="journal article" date="2019" name="Int. J. Syst. Evol. Microbiol.">
        <title>The Global Catalogue of Microorganisms (GCM) 10K type strain sequencing project: providing services to taxonomists for standard genome sequencing and annotation.</title>
        <authorList>
            <consortium name="The Broad Institute Genomics Platform"/>
            <consortium name="The Broad Institute Genome Sequencing Center for Infectious Disease"/>
            <person name="Wu L."/>
            <person name="Ma J."/>
        </authorList>
    </citation>
    <scope>NUCLEOTIDE SEQUENCE [LARGE SCALE GENOMIC DNA]</scope>
    <source>
        <strain evidence="2">JCM 17326</strain>
    </source>
</reference>